<dbReference type="GO" id="GO:0032982">
    <property type="term" value="C:myosin filament"/>
    <property type="evidence" value="ECO:0007669"/>
    <property type="project" value="TreeGrafter"/>
</dbReference>
<keyword evidence="1" id="KW-0175">Coiled coil</keyword>
<dbReference type="GO" id="GO:0016460">
    <property type="term" value="C:myosin II complex"/>
    <property type="evidence" value="ECO:0007669"/>
    <property type="project" value="TreeGrafter"/>
</dbReference>
<dbReference type="PANTHER" id="PTHR45615">
    <property type="entry name" value="MYOSIN HEAVY CHAIN, NON-MUSCLE"/>
    <property type="match status" value="1"/>
</dbReference>
<evidence type="ECO:0000256" key="2">
    <source>
        <dbReference type="SAM" id="MobiDB-lite"/>
    </source>
</evidence>
<proteinExistence type="predicted"/>
<accession>A0AAW3A1H3</accession>
<evidence type="ECO:0000313" key="3">
    <source>
        <dbReference type="EMBL" id="KAL0497992.1"/>
    </source>
</evidence>
<dbReference type="GO" id="GO:0005737">
    <property type="term" value="C:cytoplasm"/>
    <property type="evidence" value="ECO:0007669"/>
    <property type="project" value="TreeGrafter"/>
</dbReference>
<sequence length="1077" mass="116033">MPPPLATGAPAKAAIKAHRAVAFFTSAGGSHCLVGMVASMPTITQSDGTIAVLVQPRPLILLAPQRQQDASKNGGLVTGHLVSASDPCVGGLITTAISSPRHAKGNSSAAPSLNVDDVGTVMPVEELREMLEHRDILKEDLGSSKARVRAIDELLRDHTQQKHSSATAASAPNPLQAPPPLKEHLRAARKTVDVAAKAAGTAEKELLLARAGLRTVKPLAWIDLQRRRSVSSSQLLVSLIETAVAPLHDRMCASFDDVVMQAASLPKRLAAVKPMSVTVDDTQRTLRFLKAWPAVAAVEKEHKTAAALYRWVAALTKAAEAQQHLSAAQKALAEAASQSPGAARQSKAMARSSEPLSQPLQKLGSVAEAALRKERKDYIEYVQMAEDELAALDALIAEAEALTTSSCPNAQDSPEGAKTIVPALVVPASWVVCALPVEEAPLIEACTHQPLGKSVEFSSSASLMLSSVTKPQDLIVPELSLAEMHKESSVSEKKSNGYRGTGVNQSTSSRQRSPRTAATAPTGAENAALVPVTEIAAARKRAEDAEEKTRLLEARLSAALQQNPREMEVQLLRDELDAKRTELHRVTEERDRLLQERCERSSRYASNARRSMADGAYGDDTSQSGSGQCVQQPSTPRDTVDRSVVEELEDQLTAAHQRISELLIEVGESSCRPPTLAALFAAQRVVKSGCVTSAQADRSHISVRQSPSAEGLNSAPHSTSGTPWQRSPRGTVVSPGRLPSLPTITPDMYDDLQARLCAVSAELEAQRQGTHRLEEQLNDALHRKGEAEQMVSAQQHELEEVWEKLEAAEARAEEQHLLTQQRLFLTQAQYFPSQSHLSQPHMLTPLSSSSTMANTNFSQTQKPLLASASSPTPHTHLALSVQDAFTNDSTLGAADAEVRSQVDEDAMTAVTNANTACGSASPLSMDVYSHSLRSGVFPTFGGGSGGVAAVAAATAADPSVASPYSRGPSALQSRPVEKLSMIELRHEVHRLREEMERYQSGELRMAMELQTLREKQKAERKRRRDARAARMQMLVRMQGNIAGVIERSTNELEAIPVLLERCRAEAEALMETRRMGR</sequence>
<feature type="region of interest" description="Disordered" evidence="2">
    <location>
        <begin position="696"/>
        <end position="745"/>
    </location>
</feature>
<gene>
    <name evidence="3" type="ORF">Q4I31_006295</name>
</gene>
<organism evidence="3 4">
    <name type="scientific">Leishmania lindenbergi</name>
    <dbReference type="NCBI Taxonomy" id="651832"/>
    <lineage>
        <taxon>Eukaryota</taxon>
        <taxon>Discoba</taxon>
        <taxon>Euglenozoa</taxon>
        <taxon>Kinetoplastea</taxon>
        <taxon>Metakinetoplastina</taxon>
        <taxon>Trypanosomatida</taxon>
        <taxon>Trypanosomatidae</taxon>
        <taxon>Leishmaniinae</taxon>
        <taxon>Leishmania</taxon>
    </lineage>
</organism>
<feature type="region of interest" description="Disordered" evidence="2">
    <location>
        <begin position="336"/>
        <end position="357"/>
    </location>
</feature>
<feature type="compositionally biased region" description="Polar residues" evidence="2">
    <location>
        <begin position="715"/>
        <end position="725"/>
    </location>
</feature>
<feature type="coiled-coil region" evidence="1">
    <location>
        <begin position="535"/>
        <end position="596"/>
    </location>
</feature>
<dbReference type="Proteomes" id="UP001500131">
    <property type="component" value="Unassembled WGS sequence"/>
</dbReference>
<dbReference type="GO" id="GO:0051015">
    <property type="term" value="F:actin filament binding"/>
    <property type="evidence" value="ECO:0007669"/>
    <property type="project" value="TreeGrafter"/>
</dbReference>
<feature type="coiled-coil region" evidence="1">
    <location>
        <begin position="770"/>
        <end position="815"/>
    </location>
</feature>
<keyword evidence="4" id="KW-1185">Reference proteome</keyword>
<dbReference type="GO" id="GO:0000146">
    <property type="term" value="F:microfilament motor activity"/>
    <property type="evidence" value="ECO:0007669"/>
    <property type="project" value="TreeGrafter"/>
</dbReference>
<feature type="compositionally biased region" description="Low complexity" evidence="2">
    <location>
        <begin position="505"/>
        <end position="525"/>
    </location>
</feature>
<comment type="caution">
    <text evidence="3">The sequence shown here is derived from an EMBL/GenBank/DDBJ whole genome shotgun (WGS) entry which is preliminary data.</text>
</comment>
<evidence type="ECO:0000313" key="4">
    <source>
        <dbReference type="Proteomes" id="UP001500131"/>
    </source>
</evidence>
<feature type="region of interest" description="Disordered" evidence="2">
    <location>
        <begin position="158"/>
        <end position="177"/>
    </location>
</feature>
<feature type="coiled-coil region" evidence="1">
    <location>
        <begin position="981"/>
        <end position="1029"/>
    </location>
</feature>
<dbReference type="EMBL" id="JBAMZK010000033">
    <property type="protein sequence ID" value="KAL0497992.1"/>
    <property type="molecule type" value="Genomic_DNA"/>
</dbReference>
<name>A0AAW3A1H3_9TRYP</name>
<feature type="compositionally biased region" description="Basic and acidic residues" evidence="2">
    <location>
        <begin position="486"/>
        <end position="495"/>
    </location>
</feature>
<dbReference type="PANTHER" id="PTHR45615:SF40">
    <property type="entry name" value="MYOSIN HEAVY CHAIN, NON-MUSCLE"/>
    <property type="match status" value="1"/>
</dbReference>
<protein>
    <submittedName>
        <fullName evidence="3">Uncharacterized protein</fullName>
    </submittedName>
</protein>
<feature type="compositionally biased region" description="Polar residues" evidence="2">
    <location>
        <begin position="696"/>
        <end position="708"/>
    </location>
</feature>
<feature type="compositionally biased region" description="Polar residues" evidence="2">
    <location>
        <begin position="620"/>
        <end position="637"/>
    </location>
</feature>
<feature type="region of interest" description="Disordered" evidence="2">
    <location>
        <begin position="599"/>
        <end position="642"/>
    </location>
</feature>
<evidence type="ECO:0000256" key="1">
    <source>
        <dbReference type="SAM" id="Coils"/>
    </source>
</evidence>
<feature type="region of interest" description="Disordered" evidence="2">
    <location>
        <begin position="486"/>
        <end position="525"/>
    </location>
</feature>
<reference evidence="3 4" key="1">
    <citation type="submission" date="2024-02" db="EMBL/GenBank/DDBJ databases">
        <title>FIRST GENOME SEQUENCES OF Leishmania (Viannia) shawi, Leishmania (Viannia) lindenbergi AND Leishmania (Viannia) utingensis.</title>
        <authorList>
            <person name="Resadore F."/>
            <person name="Custodio M.G.F."/>
            <person name="Boite M.C."/>
            <person name="Cupolillo E."/>
            <person name="Ferreira G.E.M."/>
        </authorList>
    </citation>
    <scope>NUCLEOTIDE SEQUENCE [LARGE SCALE GENOMIC DNA]</scope>
    <source>
        <strain evidence="3 4">MHOM/BR/1966/M15733</strain>
    </source>
</reference>
<dbReference type="AlphaFoldDB" id="A0AAW3A1H3"/>